<dbReference type="PROSITE" id="PS50042">
    <property type="entry name" value="CNMP_BINDING_3"/>
    <property type="match status" value="1"/>
</dbReference>
<gene>
    <name evidence="5" type="primary">crp_1</name>
    <name evidence="5" type="ORF">CB4_03692</name>
</gene>
<dbReference type="GO" id="GO:0005829">
    <property type="term" value="C:cytosol"/>
    <property type="evidence" value="ECO:0007669"/>
    <property type="project" value="TreeGrafter"/>
</dbReference>
<sequence>MIDWRFLCYFPFFEELEEADLREISSMFITRTYEKGRTVFLEGEKGDELYMIKSGVINIYRIDEAREIILAIFGDGDFFGEMAVLENEQVRSASAKTMEKSVLYALKRQDFMSLLNRNPNISMKILKTTLDRLRKANELITNLTILDARTRVIRMLLRLAGQHGTQRKDGILINLKLTHQQMADMTGTVRETVTKILLELQDEKLIHIEKKKIMIGSIEKLEQVIFGD</sequence>
<dbReference type="PROSITE" id="PS00889">
    <property type="entry name" value="CNMP_BINDING_2"/>
    <property type="match status" value="1"/>
</dbReference>
<dbReference type="PANTHER" id="PTHR24567:SF74">
    <property type="entry name" value="HTH-TYPE TRANSCRIPTIONAL REGULATOR ARCR"/>
    <property type="match status" value="1"/>
</dbReference>
<dbReference type="SUPFAM" id="SSF46785">
    <property type="entry name" value="Winged helix' DNA-binding domain"/>
    <property type="match status" value="1"/>
</dbReference>
<dbReference type="CDD" id="cd00038">
    <property type="entry name" value="CAP_ED"/>
    <property type="match status" value="1"/>
</dbReference>
<protein>
    <submittedName>
        <fullName evidence="5">cAMP receptor protein</fullName>
    </submittedName>
</protein>
<dbReference type="InterPro" id="IPR050397">
    <property type="entry name" value="Env_Response_Regulators"/>
</dbReference>
<name>A0A0U4NLF9_9BACL</name>
<dbReference type="RefSeq" id="WP_258365690.1">
    <property type="nucleotide sequence ID" value="NZ_QJSZ01000035.1"/>
</dbReference>
<dbReference type="FunFam" id="1.10.10.10:FF:000019">
    <property type="entry name" value="Crp/Fnr family transcriptional regulator"/>
    <property type="match status" value="1"/>
</dbReference>
<dbReference type="Proteomes" id="UP000217696">
    <property type="component" value="Chromosome"/>
</dbReference>
<dbReference type="PROSITE" id="PS51063">
    <property type="entry name" value="HTH_CRP_2"/>
    <property type="match status" value="1"/>
</dbReference>
<evidence type="ECO:0000256" key="4">
    <source>
        <dbReference type="ARBA" id="ARBA00023163"/>
    </source>
</evidence>
<dbReference type="InterPro" id="IPR018490">
    <property type="entry name" value="cNMP-bd_dom_sf"/>
</dbReference>
<evidence type="ECO:0000256" key="3">
    <source>
        <dbReference type="ARBA" id="ARBA00023159"/>
    </source>
</evidence>
<dbReference type="InterPro" id="IPR036388">
    <property type="entry name" value="WH-like_DNA-bd_sf"/>
</dbReference>
<proteinExistence type="predicted"/>
<keyword evidence="5" id="KW-0675">Receptor</keyword>
<keyword evidence="1" id="KW-0805">Transcription regulation</keyword>
<accession>A0A0U4NLF9</accession>
<keyword evidence="3" id="KW-0010">Activator</keyword>
<dbReference type="SUPFAM" id="SSF51206">
    <property type="entry name" value="cAMP-binding domain-like"/>
    <property type="match status" value="1"/>
</dbReference>
<organism evidence="5 6">
    <name type="scientific">Aneurinibacillus soli</name>
    <dbReference type="NCBI Taxonomy" id="1500254"/>
    <lineage>
        <taxon>Bacteria</taxon>
        <taxon>Bacillati</taxon>
        <taxon>Bacillota</taxon>
        <taxon>Bacilli</taxon>
        <taxon>Bacillales</taxon>
        <taxon>Paenibacillaceae</taxon>
        <taxon>Aneurinibacillus group</taxon>
        <taxon>Aneurinibacillus</taxon>
    </lineage>
</organism>
<dbReference type="SMART" id="SM00419">
    <property type="entry name" value="HTH_CRP"/>
    <property type="match status" value="1"/>
</dbReference>
<dbReference type="PRINTS" id="PR00034">
    <property type="entry name" value="HTHCRP"/>
</dbReference>
<dbReference type="KEGG" id="asoc:CB4_03692"/>
<dbReference type="PANTHER" id="PTHR24567">
    <property type="entry name" value="CRP FAMILY TRANSCRIPTIONAL REGULATORY PROTEIN"/>
    <property type="match status" value="1"/>
</dbReference>
<dbReference type="AlphaFoldDB" id="A0A0U4NLF9"/>
<dbReference type="InterPro" id="IPR036390">
    <property type="entry name" value="WH_DNA-bd_sf"/>
</dbReference>
<dbReference type="GO" id="GO:0003700">
    <property type="term" value="F:DNA-binding transcription factor activity"/>
    <property type="evidence" value="ECO:0007669"/>
    <property type="project" value="TreeGrafter"/>
</dbReference>
<dbReference type="Gene3D" id="2.60.120.10">
    <property type="entry name" value="Jelly Rolls"/>
    <property type="match status" value="1"/>
</dbReference>
<evidence type="ECO:0000256" key="2">
    <source>
        <dbReference type="ARBA" id="ARBA00023125"/>
    </source>
</evidence>
<dbReference type="InterPro" id="IPR012318">
    <property type="entry name" value="HTH_CRP"/>
</dbReference>
<reference evidence="5 6" key="1">
    <citation type="submission" date="2015-12" db="EMBL/GenBank/DDBJ databases">
        <title>Genome sequence of Aneurinibacillus soli.</title>
        <authorList>
            <person name="Lee J.S."/>
            <person name="Lee K.C."/>
            <person name="Kim K.K."/>
            <person name="Lee B.W."/>
        </authorList>
    </citation>
    <scope>NUCLEOTIDE SEQUENCE [LARGE SCALE GENOMIC DNA]</scope>
    <source>
        <strain evidence="5 6">CB4</strain>
    </source>
</reference>
<dbReference type="Gene3D" id="1.10.10.10">
    <property type="entry name" value="Winged helix-like DNA-binding domain superfamily/Winged helix DNA-binding domain"/>
    <property type="match status" value="1"/>
</dbReference>
<dbReference type="InterPro" id="IPR018488">
    <property type="entry name" value="cNMP-bd_CS"/>
</dbReference>
<dbReference type="Pfam" id="PF00027">
    <property type="entry name" value="cNMP_binding"/>
    <property type="match status" value="1"/>
</dbReference>
<evidence type="ECO:0000313" key="5">
    <source>
        <dbReference type="EMBL" id="BAU29492.1"/>
    </source>
</evidence>
<keyword evidence="4" id="KW-0804">Transcription</keyword>
<dbReference type="GO" id="GO:0003677">
    <property type="term" value="F:DNA binding"/>
    <property type="evidence" value="ECO:0007669"/>
    <property type="project" value="UniProtKB-KW"/>
</dbReference>
<dbReference type="EMBL" id="AP017312">
    <property type="protein sequence ID" value="BAU29492.1"/>
    <property type="molecule type" value="Genomic_DNA"/>
</dbReference>
<keyword evidence="2" id="KW-0238">DNA-binding</keyword>
<dbReference type="Pfam" id="PF13545">
    <property type="entry name" value="HTH_Crp_2"/>
    <property type="match status" value="1"/>
</dbReference>
<evidence type="ECO:0000313" key="6">
    <source>
        <dbReference type="Proteomes" id="UP000217696"/>
    </source>
</evidence>
<dbReference type="InterPro" id="IPR014710">
    <property type="entry name" value="RmlC-like_jellyroll"/>
</dbReference>
<evidence type="ECO:0000256" key="1">
    <source>
        <dbReference type="ARBA" id="ARBA00023015"/>
    </source>
</evidence>
<keyword evidence="6" id="KW-1185">Reference proteome</keyword>
<dbReference type="InterPro" id="IPR000595">
    <property type="entry name" value="cNMP-bd_dom"/>
</dbReference>
<dbReference type="SMART" id="SM00100">
    <property type="entry name" value="cNMP"/>
    <property type="match status" value="1"/>
</dbReference>